<dbReference type="Gene3D" id="2.60.40.1120">
    <property type="entry name" value="Carboxypeptidase-like, regulatory domain"/>
    <property type="match status" value="1"/>
</dbReference>
<evidence type="ECO:0000313" key="13">
    <source>
        <dbReference type="Proteomes" id="UP000295781"/>
    </source>
</evidence>
<sequence length="1041" mass="112239">MNPLHVKRGRWAAPLLALAGALSSTTAFATGSAVLTGTVIDAATNQPTPDVVVTVTSPSLQGEQVVVTDSSGQYRVPNLPPGTYTLRLDKEAYRPYSRGGIELRLDSTIRVNSQLLPEALQATEIVVVAASPTVDVGSSATGVNVSSEFMSRIPLNPPGAKGSATRSFESLAEVAPGAFADRYGVSISGTTSPENQYVIDGVSVNNPGFGILGTPLSVEFIDEVNVITGGYMPEYGRSTGGYYNVVTKSGSNELHGSVFLGLTPGLFEGARARVVQQESAIGTDVSLDGIRDFGVEIGGPILKDRLWFYAGVSPSLATYRLERNLDVPVPPGETEAEAEKRLSETRDVYYARQQSIQYIGKLTLAIDPDNTVALSVHGTPTVSGGDGTFGMNPKDGRIEIDNAYNGGIINGAYDAIAHRYVTNATDASLKWSSAFKNKTHLLDVTLGMHHELSAVRASDGTTIGSGEGLSDVVQVLWQRSPPRSVHEFEPSDATQRCVQGAAEGSELCPVPGYYYTGGPGVLSESVLTRYQAKAMLTSLVSALGHHVVKSGVDVEVMGYHNERGQSGGTILTEFPDGTVVYDYRRQGFLGGPDDPVSLAKYESDSTSLTVGGFVQDSWSILDRVTLNAGLRYDAQLLYGDDGNRAMVLPHQWSPRVGVIYDITQSGKSKLFANYARYYESVPLNLVDRLIPGERLIYAFRDAGACDPSDQGQTQAECEDEDGHLVFNGPHAPNQRWNVIGSDKAPIDPELEPQSSDEIVLGGEYEVMPKVRIGATYTKRWQNRIIEDLSRDEAQSYFIANPGYGAAKDFPKGKRDYDAFTVYAEKVFAGGWLAQASYRLSWLRGNWSGLFKPETQQLDPNMNTDFDLLSLLPNREGPLPGDHRHQIKLYGAKDFVFENGLFVNVGGAYRARSGAPTSHLGAHLLYGPDEVFILPRGSGERLPWVHDIDAHVGVGVQLARDSALILAVDGFNLFNFQATTAVDQRYTAAQVQPIAGGTTADLANLTNADGTAFDPVNKNPNFGKAIAYQAPRTFRISAKVTF</sequence>
<keyword evidence="3 8" id="KW-1134">Transmembrane beta strand</keyword>
<dbReference type="PROSITE" id="PS52016">
    <property type="entry name" value="TONB_DEPENDENT_REC_3"/>
    <property type="match status" value="1"/>
</dbReference>
<dbReference type="InterPro" id="IPR000531">
    <property type="entry name" value="Beta-barrel_TonB"/>
</dbReference>
<keyword evidence="4 8" id="KW-0812">Transmembrane</keyword>
<keyword evidence="5" id="KW-0798">TonB box</keyword>
<evidence type="ECO:0000256" key="9">
    <source>
        <dbReference type="SAM" id="SignalP"/>
    </source>
</evidence>
<evidence type="ECO:0000259" key="10">
    <source>
        <dbReference type="Pfam" id="PF00593"/>
    </source>
</evidence>
<dbReference type="RefSeq" id="WP_275938696.1">
    <property type="nucleotide sequence ID" value="NZ_CP012670.1"/>
</dbReference>
<name>A0A4P2PU65_SORCE</name>
<feature type="signal peptide" evidence="9">
    <location>
        <begin position="1"/>
        <end position="29"/>
    </location>
</feature>
<evidence type="ECO:0000256" key="5">
    <source>
        <dbReference type="ARBA" id="ARBA00023077"/>
    </source>
</evidence>
<dbReference type="EMBL" id="CP012670">
    <property type="protein sequence ID" value="AUX20217.1"/>
    <property type="molecule type" value="Genomic_DNA"/>
</dbReference>
<evidence type="ECO:0000256" key="1">
    <source>
        <dbReference type="ARBA" id="ARBA00004571"/>
    </source>
</evidence>
<feature type="domain" description="TonB-dependent receptor-like beta-barrel" evidence="10">
    <location>
        <begin position="577"/>
        <end position="795"/>
    </location>
</feature>
<dbReference type="SUPFAM" id="SSF56935">
    <property type="entry name" value="Porins"/>
    <property type="match status" value="1"/>
</dbReference>
<dbReference type="InterPro" id="IPR013784">
    <property type="entry name" value="Carb-bd-like_fold"/>
</dbReference>
<dbReference type="InterPro" id="IPR037066">
    <property type="entry name" value="Plug_dom_sf"/>
</dbReference>
<protein>
    <submittedName>
        <fullName evidence="12">TonB-dependent receptor</fullName>
    </submittedName>
</protein>
<dbReference type="PROSITE" id="PS01156">
    <property type="entry name" value="TONB_DEPENDENT_REC_2"/>
    <property type="match status" value="1"/>
</dbReference>
<dbReference type="GO" id="GO:0015344">
    <property type="term" value="F:siderophore uptake transmembrane transporter activity"/>
    <property type="evidence" value="ECO:0007669"/>
    <property type="project" value="TreeGrafter"/>
</dbReference>
<evidence type="ECO:0000259" key="11">
    <source>
        <dbReference type="Pfam" id="PF25183"/>
    </source>
</evidence>
<dbReference type="Gene3D" id="2.170.130.10">
    <property type="entry name" value="TonB-dependent receptor, plug domain"/>
    <property type="match status" value="1"/>
</dbReference>
<keyword evidence="2 8" id="KW-0813">Transport</keyword>
<dbReference type="InterPro" id="IPR036942">
    <property type="entry name" value="Beta-barrel_TonB_sf"/>
</dbReference>
<dbReference type="InterPro" id="IPR039426">
    <property type="entry name" value="TonB-dep_rcpt-like"/>
</dbReference>
<dbReference type="InterPro" id="IPR010917">
    <property type="entry name" value="TonB_rcpt_CS"/>
</dbReference>
<comment type="similarity">
    <text evidence="8">Belongs to the TonB-dependent receptor family.</text>
</comment>
<keyword evidence="9" id="KW-0732">Signal</keyword>
<feature type="chain" id="PRO_5020484981" evidence="9">
    <location>
        <begin position="30"/>
        <end position="1041"/>
    </location>
</feature>
<reference evidence="12 13" key="1">
    <citation type="submission" date="2015-09" db="EMBL/GenBank/DDBJ databases">
        <title>Sorangium comparison.</title>
        <authorList>
            <person name="Zaburannyi N."/>
            <person name="Bunk B."/>
            <person name="Overmann J."/>
            <person name="Mueller R."/>
        </authorList>
    </citation>
    <scope>NUCLEOTIDE SEQUENCE [LARGE SCALE GENOMIC DNA]</scope>
    <source>
        <strain evidence="12 13">So ceGT47</strain>
    </source>
</reference>
<dbReference type="PANTHER" id="PTHR30069">
    <property type="entry name" value="TONB-DEPENDENT OUTER MEMBRANE RECEPTOR"/>
    <property type="match status" value="1"/>
</dbReference>
<dbReference type="InterPro" id="IPR057601">
    <property type="entry name" value="Oar-like_b-barrel"/>
</dbReference>
<feature type="domain" description="TonB-dependent transporter Oar-like beta-barrel" evidence="11">
    <location>
        <begin position="246"/>
        <end position="312"/>
    </location>
</feature>
<evidence type="ECO:0000256" key="2">
    <source>
        <dbReference type="ARBA" id="ARBA00022448"/>
    </source>
</evidence>
<dbReference type="Pfam" id="PF13620">
    <property type="entry name" value="CarboxypepD_reg"/>
    <property type="match status" value="1"/>
</dbReference>
<evidence type="ECO:0000256" key="6">
    <source>
        <dbReference type="ARBA" id="ARBA00023136"/>
    </source>
</evidence>
<comment type="subcellular location">
    <subcellularLocation>
        <location evidence="1 8">Cell outer membrane</location>
        <topology evidence="1 8">Multi-pass membrane protein</topology>
    </subcellularLocation>
</comment>
<dbReference type="AlphaFoldDB" id="A0A4P2PU65"/>
<keyword evidence="6 8" id="KW-0472">Membrane</keyword>
<dbReference type="Pfam" id="PF25183">
    <property type="entry name" value="OMP_b-brl_4"/>
    <property type="match status" value="1"/>
</dbReference>
<dbReference type="Proteomes" id="UP000295781">
    <property type="component" value="Chromosome"/>
</dbReference>
<evidence type="ECO:0000256" key="8">
    <source>
        <dbReference type="PROSITE-ProRule" id="PRU01360"/>
    </source>
</evidence>
<dbReference type="PANTHER" id="PTHR30069:SF46">
    <property type="entry name" value="OAR PROTEIN"/>
    <property type="match status" value="1"/>
</dbReference>
<accession>A0A4P2PU65</accession>
<evidence type="ECO:0000256" key="4">
    <source>
        <dbReference type="ARBA" id="ARBA00022692"/>
    </source>
</evidence>
<evidence type="ECO:0000256" key="7">
    <source>
        <dbReference type="ARBA" id="ARBA00023237"/>
    </source>
</evidence>
<dbReference type="GO" id="GO:0030246">
    <property type="term" value="F:carbohydrate binding"/>
    <property type="evidence" value="ECO:0007669"/>
    <property type="project" value="InterPro"/>
</dbReference>
<proteinExistence type="inferred from homology"/>
<organism evidence="12 13">
    <name type="scientific">Sorangium cellulosum</name>
    <name type="common">Polyangium cellulosum</name>
    <dbReference type="NCBI Taxonomy" id="56"/>
    <lineage>
        <taxon>Bacteria</taxon>
        <taxon>Pseudomonadati</taxon>
        <taxon>Myxococcota</taxon>
        <taxon>Polyangia</taxon>
        <taxon>Polyangiales</taxon>
        <taxon>Polyangiaceae</taxon>
        <taxon>Sorangium</taxon>
    </lineage>
</organism>
<keyword evidence="7 8" id="KW-0998">Cell outer membrane</keyword>
<dbReference type="GO" id="GO:0044718">
    <property type="term" value="P:siderophore transmembrane transport"/>
    <property type="evidence" value="ECO:0007669"/>
    <property type="project" value="TreeGrafter"/>
</dbReference>
<evidence type="ECO:0000256" key="3">
    <source>
        <dbReference type="ARBA" id="ARBA00022452"/>
    </source>
</evidence>
<dbReference type="SUPFAM" id="SSF49452">
    <property type="entry name" value="Starch-binding domain-like"/>
    <property type="match status" value="1"/>
</dbReference>
<gene>
    <name evidence="12" type="ORF">SOCEGT47_006820</name>
</gene>
<dbReference type="GO" id="GO:0009279">
    <property type="term" value="C:cell outer membrane"/>
    <property type="evidence" value="ECO:0007669"/>
    <property type="project" value="UniProtKB-SubCell"/>
</dbReference>
<evidence type="ECO:0000313" key="12">
    <source>
        <dbReference type="EMBL" id="AUX20217.1"/>
    </source>
</evidence>
<keyword evidence="12" id="KW-0675">Receptor</keyword>
<dbReference type="Pfam" id="PF00593">
    <property type="entry name" value="TonB_dep_Rec_b-barrel"/>
    <property type="match status" value="1"/>
</dbReference>
<dbReference type="Gene3D" id="2.40.170.20">
    <property type="entry name" value="TonB-dependent receptor, beta-barrel domain"/>
    <property type="match status" value="1"/>
</dbReference>